<comment type="caution">
    <text evidence="4">The sequence shown here is derived from an EMBL/GenBank/DDBJ whole genome shotgun (WGS) entry which is preliminary data.</text>
</comment>
<accession>A0A918KTM3</accession>
<evidence type="ECO:0000313" key="5">
    <source>
        <dbReference type="Proteomes" id="UP000619244"/>
    </source>
</evidence>
<dbReference type="SUPFAM" id="SSF53756">
    <property type="entry name" value="UDP-Glycosyltransferase/glycogen phosphorylase"/>
    <property type="match status" value="1"/>
</dbReference>
<proteinExistence type="predicted"/>
<evidence type="ECO:0000259" key="3">
    <source>
        <dbReference type="Pfam" id="PF13439"/>
    </source>
</evidence>
<evidence type="ECO:0000256" key="2">
    <source>
        <dbReference type="ARBA" id="ARBA00022679"/>
    </source>
</evidence>
<keyword evidence="2" id="KW-0808">Transferase</keyword>
<reference evidence="4" key="2">
    <citation type="submission" date="2020-09" db="EMBL/GenBank/DDBJ databases">
        <authorList>
            <person name="Sun Q."/>
            <person name="Ohkuma M."/>
        </authorList>
    </citation>
    <scope>NUCLEOTIDE SEQUENCE</scope>
    <source>
        <strain evidence="4">JCM 4790</strain>
    </source>
</reference>
<dbReference type="AlphaFoldDB" id="A0A918KTM3"/>
<dbReference type="Pfam" id="PF13439">
    <property type="entry name" value="Glyco_transf_4"/>
    <property type="match status" value="1"/>
</dbReference>
<evidence type="ECO:0000256" key="1">
    <source>
        <dbReference type="ARBA" id="ARBA00022676"/>
    </source>
</evidence>
<gene>
    <name evidence="4" type="ORF">GCM10010358_29340</name>
</gene>
<reference evidence="4" key="1">
    <citation type="journal article" date="2014" name="Int. J. Syst. Evol. Microbiol.">
        <title>Complete genome sequence of Corynebacterium casei LMG S-19264T (=DSM 44701T), isolated from a smear-ripened cheese.</title>
        <authorList>
            <consortium name="US DOE Joint Genome Institute (JGI-PGF)"/>
            <person name="Walter F."/>
            <person name="Albersmeier A."/>
            <person name="Kalinowski J."/>
            <person name="Ruckert C."/>
        </authorList>
    </citation>
    <scope>NUCLEOTIDE SEQUENCE</scope>
    <source>
        <strain evidence="4">JCM 4790</strain>
    </source>
</reference>
<name>A0A918KTM3_9ACTN</name>
<sequence length="368" mass="40723">MTADPAGTDSRTSTPSGVIRVASVPAGHVYVRHIRPADGRDGVRLLVDPRPNGAPSTSQRWWPPVMLDPAWIEAHHDEFDVFHVHFGFDAQSADDLRKLVETLRRHGKPLVQTVHDLRNPHHPDPALHDAALDVLVPAADRLITLTPGAAAEIERRWGRTARVIPHPHVVEEPELSRPRPPHEGFVVGVHAKSIRPNMRPLPVIRALTRLLPELPGMRLRVDLHTETADPEAYAYAPEAVAGLRALADDGLIDLHVHDYFDDAELWDYLRSLDVSVLPYAFGTHSGWLEACHDLGTAVVVSDCGYYADQRPCHTFRMRDAGPDEASLTAAVRAAYEQRPAVRAAPAERAAERRAVAAAHRAVYEDVLR</sequence>
<keyword evidence="1" id="KW-0328">Glycosyltransferase</keyword>
<evidence type="ECO:0000313" key="4">
    <source>
        <dbReference type="EMBL" id="GGX73070.1"/>
    </source>
</evidence>
<protein>
    <recommendedName>
        <fullName evidence="3">Glycosyltransferase subfamily 4-like N-terminal domain-containing protein</fullName>
    </recommendedName>
</protein>
<feature type="domain" description="Glycosyltransferase subfamily 4-like N-terminal" evidence="3">
    <location>
        <begin position="30"/>
        <end position="166"/>
    </location>
</feature>
<organism evidence="4 5">
    <name type="scientific">Streptomyces minutiscleroticus</name>
    <dbReference type="NCBI Taxonomy" id="68238"/>
    <lineage>
        <taxon>Bacteria</taxon>
        <taxon>Bacillati</taxon>
        <taxon>Actinomycetota</taxon>
        <taxon>Actinomycetes</taxon>
        <taxon>Kitasatosporales</taxon>
        <taxon>Streptomycetaceae</taxon>
        <taxon>Streptomyces</taxon>
    </lineage>
</organism>
<dbReference type="Gene3D" id="3.40.50.2000">
    <property type="entry name" value="Glycogen Phosphorylase B"/>
    <property type="match status" value="2"/>
</dbReference>
<dbReference type="EMBL" id="BMVU01000011">
    <property type="protein sequence ID" value="GGX73070.1"/>
    <property type="molecule type" value="Genomic_DNA"/>
</dbReference>
<keyword evidence="5" id="KW-1185">Reference proteome</keyword>
<dbReference type="InterPro" id="IPR028098">
    <property type="entry name" value="Glyco_trans_4-like_N"/>
</dbReference>
<dbReference type="Proteomes" id="UP000619244">
    <property type="component" value="Unassembled WGS sequence"/>
</dbReference>